<feature type="chain" id="PRO_5029015540" evidence="1">
    <location>
        <begin position="18"/>
        <end position="99"/>
    </location>
</feature>
<proteinExistence type="predicted"/>
<reference evidence="2 3" key="1">
    <citation type="submission" date="2019-06" db="EMBL/GenBank/DDBJ databases">
        <title>Emergence of pandrug resistant Empedobacter falsenii in China.</title>
        <authorList>
            <person name="Dong N."/>
            <person name="Chen S."/>
            <person name="Zhang R."/>
        </authorList>
    </citation>
    <scope>NUCLEOTIDE SEQUENCE [LARGE SCALE GENOMIC DNA]</scope>
    <source>
        <strain evidence="2 3">1681-1</strain>
    </source>
</reference>
<accession>A0A7H9DTV4</accession>
<keyword evidence="1" id="KW-0732">Signal</keyword>
<feature type="signal peptide" evidence="1">
    <location>
        <begin position="1"/>
        <end position="17"/>
    </location>
</feature>
<evidence type="ECO:0000313" key="3">
    <source>
        <dbReference type="Proteomes" id="UP000510643"/>
    </source>
</evidence>
<keyword evidence="3" id="KW-1185">Reference proteome</keyword>
<dbReference type="GeneID" id="78401538"/>
<dbReference type="EMBL" id="CP040908">
    <property type="protein sequence ID" value="QLL58161.1"/>
    <property type="molecule type" value="Genomic_DNA"/>
</dbReference>
<dbReference type="KEGG" id="efal:FH779_08730"/>
<dbReference type="AlphaFoldDB" id="A0A7H9DTV4"/>
<sequence>MKKLLLAFVFLPMLSFAQSKTLNDTIPGIKNSKLIICKPKKDLKIGYSIDGKDVDYASFIAINMDLVDHVKFTKPNSKYPDGKIELFLKKNKQTKKSNI</sequence>
<evidence type="ECO:0000313" key="2">
    <source>
        <dbReference type="EMBL" id="QLL58161.1"/>
    </source>
</evidence>
<dbReference type="RefSeq" id="WP_180904364.1">
    <property type="nucleotide sequence ID" value="NZ_CP040908.1"/>
</dbReference>
<protein>
    <submittedName>
        <fullName evidence="2">Uncharacterized protein</fullName>
    </submittedName>
</protein>
<name>A0A7H9DTV4_9FLAO</name>
<gene>
    <name evidence="2" type="ORF">FH779_08730</name>
</gene>
<evidence type="ECO:0000256" key="1">
    <source>
        <dbReference type="SAM" id="SignalP"/>
    </source>
</evidence>
<organism evidence="2 3">
    <name type="scientific">Empedobacter falsenii</name>
    <dbReference type="NCBI Taxonomy" id="343874"/>
    <lineage>
        <taxon>Bacteria</taxon>
        <taxon>Pseudomonadati</taxon>
        <taxon>Bacteroidota</taxon>
        <taxon>Flavobacteriia</taxon>
        <taxon>Flavobacteriales</taxon>
        <taxon>Weeksellaceae</taxon>
        <taxon>Empedobacter</taxon>
    </lineage>
</organism>
<dbReference type="Proteomes" id="UP000510643">
    <property type="component" value="Chromosome"/>
</dbReference>